<dbReference type="NCBIfam" id="TIGR01987">
    <property type="entry name" value="HI0074"/>
    <property type="match status" value="1"/>
</dbReference>
<keyword evidence="2" id="KW-1185">Reference proteome</keyword>
<name>A9WGV9_CHLAA</name>
<dbReference type="PATRIC" id="fig|324602.8.peg.3480"/>
<dbReference type="AlphaFoldDB" id="A9WGV9"/>
<dbReference type="InterPro" id="IPR010235">
    <property type="entry name" value="HepT"/>
</dbReference>
<dbReference type="InParanoid" id="A9WGV9"/>
<dbReference type="EMBL" id="CP000909">
    <property type="protein sequence ID" value="ABY36275.1"/>
    <property type="molecule type" value="Genomic_DNA"/>
</dbReference>
<protein>
    <submittedName>
        <fullName evidence="1">Nucleotidyltransferase substrate binding protein, HI0074 family</fullName>
    </submittedName>
</protein>
<dbReference type="STRING" id="324602.Caur_3076"/>
<evidence type="ECO:0000313" key="1">
    <source>
        <dbReference type="EMBL" id="ABY36275.1"/>
    </source>
</evidence>
<dbReference type="Proteomes" id="UP000002008">
    <property type="component" value="Chromosome"/>
</dbReference>
<proteinExistence type="predicted"/>
<dbReference type="RefSeq" id="WP_012258928.1">
    <property type="nucleotide sequence ID" value="NC_010175.1"/>
</dbReference>
<evidence type="ECO:0000313" key="2">
    <source>
        <dbReference type="Proteomes" id="UP000002008"/>
    </source>
</evidence>
<reference evidence="2" key="1">
    <citation type="journal article" date="2011" name="BMC Genomics">
        <title>Complete genome sequence of the filamentous anoxygenic phototrophic bacterium Chloroflexus aurantiacus.</title>
        <authorList>
            <person name="Tang K.H."/>
            <person name="Barry K."/>
            <person name="Chertkov O."/>
            <person name="Dalin E."/>
            <person name="Han C.S."/>
            <person name="Hauser L.J."/>
            <person name="Honchak B.M."/>
            <person name="Karbach L.E."/>
            <person name="Land M.L."/>
            <person name="Lapidus A."/>
            <person name="Larimer F.W."/>
            <person name="Mikhailova N."/>
            <person name="Pitluck S."/>
            <person name="Pierson B.K."/>
            <person name="Blankenship R.E."/>
        </authorList>
    </citation>
    <scope>NUCLEOTIDE SEQUENCE [LARGE SCALE GENOMIC DNA]</scope>
    <source>
        <strain evidence="2">ATCC 29366 / DSM 635 / J-10-fl</strain>
    </source>
</reference>
<dbReference type="eggNOG" id="COG1708">
    <property type="taxonomic scope" value="Bacteria"/>
</dbReference>
<dbReference type="KEGG" id="cau:Caur_3076"/>
<sequence length="145" mass="16682">MLLDLSSLVRVIQALDAALRIVNDRSWFDAQSAEVQQTIMAGVVQNFEFVYELCIKMIRRRLELDAAFPEEVDVSNFRNFIRTAAEKGLITDVEAWFRYRLLRNMTSHTYDSAKALMVCQHAGELLAEAQVVLKALDRRNEQTND</sequence>
<dbReference type="Pfam" id="PF08780">
    <property type="entry name" value="NTase_sub_bind"/>
    <property type="match status" value="1"/>
</dbReference>
<dbReference type="EnsemblBacteria" id="ABY36275">
    <property type="protein sequence ID" value="ABY36275"/>
    <property type="gene ID" value="Caur_3076"/>
</dbReference>
<organism evidence="1 2">
    <name type="scientific">Chloroflexus aurantiacus (strain ATCC 29366 / DSM 635 / J-10-fl)</name>
    <dbReference type="NCBI Taxonomy" id="324602"/>
    <lineage>
        <taxon>Bacteria</taxon>
        <taxon>Bacillati</taxon>
        <taxon>Chloroflexota</taxon>
        <taxon>Chloroflexia</taxon>
        <taxon>Chloroflexales</taxon>
        <taxon>Chloroflexineae</taxon>
        <taxon>Chloroflexaceae</taxon>
        <taxon>Chloroflexus</taxon>
    </lineage>
</organism>
<gene>
    <name evidence="1" type="ordered locus">Caur_3076</name>
</gene>
<dbReference type="SUPFAM" id="SSF81593">
    <property type="entry name" value="Nucleotidyltransferase substrate binding subunit/domain"/>
    <property type="match status" value="1"/>
</dbReference>
<accession>A9WGV9</accession>
<dbReference type="HOGENOM" id="CLU_118479_0_0_0"/>
<dbReference type="Gene3D" id="1.20.120.330">
    <property type="entry name" value="Nucleotidyltransferases domain 2"/>
    <property type="match status" value="1"/>
</dbReference>